<reference evidence="2 3" key="1">
    <citation type="submission" date="2021-07" db="EMBL/GenBank/DDBJ databases">
        <authorList>
            <person name="Palmer J.M."/>
        </authorList>
    </citation>
    <scope>NUCLEOTIDE SEQUENCE [LARGE SCALE GENOMIC DNA]</scope>
    <source>
        <strain evidence="2 3">AT_MEX2019</strain>
        <tissue evidence="2">Muscle</tissue>
    </source>
</reference>
<proteinExistence type="predicted"/>
<gene>
    <name evidence="2" type="ORF">ATANTOWER_016096</name>
</gene>
<protein>
    <recommendedName>
        <fullName evidence="1">G-protein coupled receptors family 2 profile 1 domain-containing protein</fullName>
    </recommendedName>
</protein>
<evidence type="ECO:0000313" key="3">
    <source>
        <dbReference type="Proteomes" id="UP001345963"/>
    </source>
</evidence>
<dbReference type="Proteomes" id="UP001345963">
    <property type="component" value="Unassembled WGS sequence"/>
</dbReference>
<dbReference type="PANTHER" id="PTHR45620:SF7">
    <property type="entry name" value="PARATHYROID HORMONE 2 RECEPTOR"/>
    <property type="match status" value="1"/>
</dbReference>
<dbReference type="PROSITE" id="PS50227">
    <property type="entry name" value="G_PROTEIN_RECEP_F2_3"/>
    <property type="match status" value="1"/>
</dbReference>
<dbReference type="InterPro" id="IPR001879">
    <property type="entry name" value="GPCR_2_extracellular_dom"/>
</dbReference>
<dbReference type="SUPFAM" id="SSF111418">
    <property type="entry name" value="Hormone receptor domain"/>
    <property type="match status" value="1"/>
</dbReference>
<evidence type="ECO:0000313" key="2">
    <source>
        <dbReference type="EMBL" id="MED6262208.1"/>
    </source>
</evidence>
<dbReference type="Gene3D" id="4.10.1240.10">
    <property type="entry name" value="GPCR, family 2, extracellular hormone receptor domain"/>
    <property type="match status" value="1"/>
</dbReference>
<keyword evidence="3" id="KW-1185">Reference proteome</keyword>
<dbReference type="Pfam" id="PF02793">
    <property type="entry name" value="HRM"/>
    <property type="match status" value="1"/>
</dbReference>
<comment type="caution">
    <text evidence="2">The sequence shown here is derived from an EMBL/GenBank/DDBJ whole genome shotgun (WGS) entry which is preliminary data.</text>
</comment>
<evidence type="ECO:0000259" key="1">
    <source>
        <dbReference type="PROSITE" id="PS50227"/>
    </source>
</evidence>
<dbReference type="PROSITE" id="PS00649">
    <property type="entry name" value="G_PROTEIN_RECEP_F2_1"/>
    <property type="match status" value="1"/>
</dbReference>
<feature type="domain" description="G-protein coupled receptors family 2 profile 1" evidence="1">
    <location>
        <begin position="22"/>
        <end position="73"/>
    </location>
</feature>
<dbReference type="InterPro" id="IPR036445">
    <property type="entry name" value="GPCR_2_extracell_dom_sf"/>
</dbReference>
<name>A0ABU7CHD7_9TELE</name>
<dbReference type="EMBL" id="JAHUTI010091845">
    <property type="protein sequence ID" value="MED6262208.1"/>
    <property type="molecule type" value="Genomic_DNA"/>
</dbReference>
<sequence>MGFDAPLSAQEQMLILYEVKMQCYQNLSNMEPTTTDEVCPPDWDGLICWPHGSLGQVTKVPCPSYIYDFNHKG</sequence>
<dbReference type="PANTHER" id="PTHR45620">
    <property type="entry name" value="PDF RECEPTOR-LIKE PROTEIN-RELATED"/>
    <property type="match status" value="1"/>
</dbReference>
<dbReference type="InterPro" id="IPR017983">
    <property type="entry name" value="GPCR_2_secretin-like_CS"/>
</dbReference>
<accession>A0ABU7CHD7</accession>
<organism evidence="2 3">
    <name type="scientific">Ataeniobius toweri</name>
    <dbReference type="NCBI Taxonomy" id="208326"/>
    <lineage>
        <taxon>Eukaryota</taxon>
        <taxon>Metazoa</taxon>
        <taxon>Chordata</taxon>
        <taxon>Craniata</taxon>
        <taxon>Vertebrata</taxon>
        <taxon>Euteleostomi</taxon>
        <taxon>Actinopterygii</taxon>
        <taxon>Neopterygii</taxon>
        <taxon>Teleostei</taxon>
        <taxon>Neoteleostei</taxon>
        <taxon>Acanthomorphata</taxon>
        <taxon>Ovalentaria</taxon>
        <taxon>Atherinomorphae</taxon>
        <taxon>Cyprinodontiformes</taxon>
        <taxon>Goodeidae</taxon>
        <taxon>Ataeniobius</taxon>
    </lineage>
</organism>
<dbReference type="InterPro" id="IPR050332">
    <property type="entry name" value="GPCR_2"/>
</dbReference>